<feature type="region of interest" description="Disordered" evidence="1">
    <location>
        <begin position="223"/>
        <end position="255"/>
    </location>
</feature>
<feature type="compositionally biased region" description="Low complexity" evidence="1">
    <location>
        <begin position="19"/>
        <end position="31"/>
    </location>
</feature>
<organism evidence="3 4">
    <name type="scientific">Thalassiosira oceanica</name>
    <name type="common">Marine diatom</name>
    <dbReference type="NCBI Taxonomy" id="159749"/>
    <lineage>
        <taxon>Eukaryota</taxon>
        <taxon>Sar</taxon>
        <taxon>Stramenopiles</taxon>
        <taxon>Ochrophyta</taxon>
        <taxon>Bacillariophyta</taxon>
        <taxon>Coscinodiscophyceae</taxon>
        <taxon>Thalassiosirophycidae</taxon>
        <taxon>Thalassiosirales</taxon>
        <taxon>Thalassiosiraceae</taxon>
        <taxon>Thalassiosira</taxon>
    </lineage>
</organism>
<feature type="compositionally biased region" description="Acidic residues" evidence="1">
    <location>
        <begin position="223"/>
        <end position="235"/>
    </location>
</feature>
<dbReference type="eggNOG" id="ENOG502SZHF">
    <property type="taxonomic scope" value="Eukaryota"/>
</dbReference>
<feature type="compositionally biased region" description="Low complexity" evidence="1">
    <location>
        <begin position="459"/>
        <end position="469"/>
    </location>
</feature>
<protein>
    <submittedName>
        <fullName evidence="3">Uncharacterized protein</fullName>
    </submittedName>
</protein>
<comment type="caution">
    <text evidence="3">The sequence shown here is derived from an EMBL/GenBank/DDBJ whole genome shotgun (WGS) entry which is preliminary data.</text>
</comment>
<proteinExistence type="predicted"/>
<feature type="compositionally biased region" description="Polar residues" evidence="1">
    <location>
        <begin position="493"/>
        <end position="511"/>
    </location>
</feature>
<keyword evidence="2" id="KW-1133">Transmembrane helix</keyword>
<reference evidence="3 4" key="1">
    <citation type="journal article" date="2012" name="Genome Biol.">
        <title>Genome and low-iron response of an oceanic diatom adapted to chronic iron limitation.</title>
        <authorList>
            <person name="Lommer M."/>
            <person name="Specht M."/>
            <person name="Roy A.S."/>
            <person name="Kraemer L."/>
            <person name="Andreson R."/>
            <person name="Gutowska M.A."/>
            <person name="Wolf J."/>
            <person name="Bergner S.V."/>
            <person name="Schilhabel M.B."/>
            <person name="Klostermeier U.C."/>
            <person name="Beiko R.G."/>
            <person name="Rosenstiel P."/>
            <person name="Hippler M."/>
            <person name="Laroche J."/>
        </authorList>
    </citation>
    <scope>NUCLEOTIDE SEQUENCE [LARGE SCALE GENOMIC DNA]</scope>
    <source>
        <strain evidence="3 4">CCMP1005</strain>
    </source>
</reference>
<keyword evidence="2" id="KW-0472">Membrane</keyword>
<sequence>MYVDEEGTEFDRQQHRRLPTAAPAHPKSSPKSSEDRPLPHKKVVWEDDDTPNQRPIGLDSRLPLAPVSPEPTTAARGNVSELQELIALSPAEVLNSLDDYDQFWVEAWRGSCVWSECAVDDTDDAYLGDNRDGDEQWYQYRTQNFCANAAYSLYGRKKGEGWSFGSGGCSRKHYINSYFTYGGADTLLTNLGVEPEIYYGGNDEDGDNDSSSSNAYCVELEDYANEEEDAEEEEEERKLKRRLSGSQDNGGYSSTLGCSENGDYVISVFESNSCDGNYFLESLDTIDSYNYQHAIGCQQIMKSDGGDVSVEVITQLLSNSWTCDVRMYPRSCPDPFGQKANWEYALRTAARGGNAMWAYKRPVKAITHFIVCVSVAIIALAYLVKYRHRIRVNCANGQRGLFEGSLKVVKENVGETVDDTKVAVRKYVKKQIKKQRVAKKERSKSKSETEKEEEPESPKSPGSTKSCQAQKEEEPTTAAQEEEPSTAAEEGNSKSLYVSPSPPDQQLSAMSPASAKSPGSTKSWRENKPEFDYYGNVINENGGVMA</sequence>
<feature type="transmembrane region" description="Helical" evidence="2">
    <location>
        <begin position="365"/>
        <end position="384"/>
    </location>
</feature>
<evidence type="ECO:0000256" key="1">
    <source>
        <dbReference type="SAM" id="MobiDB-lite"/>
    </source>
</evidence>
<keyword evidence="2" id="KW-0812">Transmembrane</keyword>
<evidence type="ECO:0000313" key="3">
    <source>
        <dbReference type="EMBL" id="EJK49981.1"/>
    </source>
</evidence>
<dbReference type="Proteomes" id="UP000266841">
    <property type="component" value="Unassembled WGS sequence"/>
</dbReference>
<feature type="compositionally biased region" description="Polar residues" evidence="1">
    <location>
        <begin position="244"/>
        <end position="255"/>
    </location>
</feature>
<name>K0RM06_THAOC</name>
<dbReference type="OrthoDB" id="44024at2759"/>
<feature type="region of interest" description="Disordered" evidence="1">
    <location>
        <begin position="434"/>
        <end position="546"/>
    </location>
</feature>
<feature type="region of interest" description="Disordered" evidence="1">
    <location>
        <begin position="1"/>
        <end position="74"/>
    </location>
</feature>
<evidence type="ECO:0000313" key="4">
    <source>
        <dbReference type="Proteomes" id="UP000266841"/>
    </source>
</evidence>
<dbReference type="EMBL" id="AGNL01044290">
    <property type="protein sequence ID" value="EJK49981.1"/>
    <property type="molecule type" value="Genomic_DNA"/>
</dbReference>
<keyword evidence="4" id="KW-1185">Reference proteome</keyword>
<accession>K0RM06</accession>
<gene>
    <name evidence="3" type="ORF">THAOC_31091</name>
</gene>
<feature type="compositionally biased region" description="Basic and acidic residues" evidence="1">
    <location>
        <begin position="438"/>
        <end position="449"/>
    </location>
</feature>
<evidence type="ECO:0000256" key="2">
    <source>
        <dbReference type="SAM" id="Phobius"/>
    </source>
</evidence>
<dbReference type="AlphaFoldDB" id="K0RM06"/>